<dbReference type="PANTHER" id="PTHR17490">
    <property type="entry name" value="SUA5"/>
    <property type="match status" value="1"/>
</dbReference>
<feature type="binding site" evidence="14">
    <location>
        <position position="143"/>
    </location>
    <ligand>
        <name>ATP</name>
        <dbReference type="ChEBI" id="CHEBI:30616"/>
    </ligand>
</feature>
<evidence type="ECO:0000256" key="7">
    <source>
        <dbReference type="ARBA" id="ARBA00022694"/>
    </source>
</evidence>
<feature type="binding site" evidence="14">
    <location>
        <position position="187"/>
    </location>
    <ligand>
        <name>ATP</name>
        <dbReference type="ChEBI" id="CHEBI:30616"/>
    </ligand>
</feature>
<gene>
    <name evidence="16" type="ORF">SAMN05421780_104183</name>
</gene>
<dbReference type="InterPro" id="IPR006070">
    <property type="entry name" value="Sua5-like_dom"/>
</dbReference>
<feature type="binding site" evidence="14">
    <location>
        <position position="50"/>
    </location>
    <ligand>
        <name>ATP</name>
        <dbReference type="ChEBI" id="CHEBI:30616"/>
    </ligand>
</feature>
<evidence type="ECO:0000256" key="9">
    <source>
        <dbReference type="ARBA" id="ARBA00022741"/>
    </source>
</evidence>
<dbReference type="PROSITE" id="PS51163">
    <property type="entry name" value="YRDC"/>
    <property type="match status" value="1"/>
</dbReference>
<keyword evidence="8 13" id="KW-0548">Nucleotidyltransferase</keyword>
<dbReference type="STRING" id="927664.SAMN05421780_104183"/>
<evidence type="ECO:0000259" key="15">
    <source>
        <dbReference type="PROSITE" id="PS51163"/>
    </source>
</evidence>
<dbReference type="Pfam" id="PF01300">
    <property type="entry name" value="Sua5_yciO_yrdC"/>
    <property type="match status" value="1"/>
</dbReference>
<name>A0A1I1I2Y0_9BACT</name>
<dbReference type="GO" id="GO:0008033">
    <property type="term" value="P:tRNA processing"/>
    <property type="evidence" value="ECO:0007669"/>
    <property type="project" value="UniProtKB-KW"/>
</dbReference>
<evidence type="ECO:0000256" key="10">
    <source>
        <dbReference type="ARBA" id="ARBA00022840"/>
    </source>
</evidence>
<evidence type="ECO:0000256" key="8">
    <source>
        <dbReference type="ARBA" id="ARBA00022695"/>
    </source>
</evidence>
<feature type="binding site" evidence="14">
    <location>
        <position position="133"/>
    </location>
    <ligand>
        <name>L-threonine</name>
        <dbReference type="ChEBI" id="CHEBI:57926"/>
    </ligand>
</feature>
<feature type="binding site" evidence="14">
    <location>
        <position position="173"/>
    </location>
    <ligand>
        <name>L-threonine</name>
        <dbReference type="ChEBI" id="CHEBI:57926"/>
    </ligand>
</feature>
<dbReference type="RefSeq" id="WP_091510912.1">
    <property type="nucleotide sequence ID" value="NZ_FOLE01000004.1"/>
</dbReference>
<evidence type="ECO:0000256" key="14">
    <source>
        <dbReference type="PIRSR" id="PIRSR004930-1"/>
    </source>
</evidence>
<evidence type="ECO:0000313" key="17">
    <source>
        <dbReference type="Proteomes" id="UP000199514"/>
    </source>
</evidence>
<dbReference type="Pfam" id="PF03481">
    <property type="entry name" value="Sua5_C"/>
    <property type="match status" value="1"/>
</dbReference>
<dbReference type="InterPro" id="IPR038385">
    <property type="entry name" value="Sua5/YwlC_C"/>
</dbReference>
<dbReference type="Gene3D" id="3.40.50.11030">
    <property type="entry name" value="Threonylcarbamoyl-AMP synthase, C-terminal domain"/>
    <property type="match status" value="1"/>
</dbReference>
<comment type="function">
    <text evidence="13">Required for the formation of a threonylcarbamoyl group on adenosine at position 37 (t(6)A37) in tRNAs that read codons beginning with adenine.</text>
</comment>
<feature type="binding site" evidence="14">
    <location>
        <position position="59"/>
    </location>
    <ligand>
        <name>ATP</name>
        <dbReference type="ChEBI" id="CHEBI:30616"/>
    </ligand>
</feature>
<feature type="binding site" evidence="14">
    <location>
        <position position="27"/>
    </location>
    <ligand>
        <name>L-threonine</name>
        <dbReference type="ChEBI" id="CHEBI:57926"/>
    </ligand>
</feature>
<evidence type="ECO:0000256" key="11">
    <source>
        <dbReference type="ARBA" id="ARBA00029774"/>
    </source>
</evidence>
<protein>
    <recommendedName>
        <fullName evidence="4 13">Threonylcarbamoyl-AMP synthase</fullName>
        <shortName evidence="13">TC-AMP synthase</shortName>
        <ecNumber evidence="3 13">2.7.7.87</ecNumber>
    </recommendedName>
    <alternativeName>
        <fullName evidence="11 13">L-threonylcarbamoyladenylate synthase</fullName>
    </alternativeName>
</protein>
<dbReference type="GO" id="GO:0005737">
    <property type="term" value="C:cytoplasm"/>
    <property type="evidence" value="ECO:0007669"/>
    <property type="project" value="UniProtKB-SubCell"/>
</dbReference>
<organism evidence="16 17">
    <name type="scientific">Flexibacter flexilis DSM 6793</name>
    <dbReference type="NCBI Taxonomy" id="927664"/>
    <lineage>
        <taxon>Bacteria</taxon>
        <taxon>Pseudomonadati</taxon>
        <taxon>Bacteroidota</taxon>
        <taxon>Cytophagia</taxon>
        <taxon>Cytophagales</taxon>
        <taxon>Flexibacteraceae</taxon>
        <taxon>Flexibacter</taxon>
    </lineage>
</organism>
<keyword evidence="5 13" id="KW-0963">Cytoplasm</keyword>
<dbReference type="InterPro" id="IPR010923">
    <property type="entry name" value="T(6)A37_SUA5"/>
</dbReference>
<dbReference type="Proteomes" id="UP000199514">
    <property type="component" value="Unassembled WGS sequence"/>
</dbReference>
<evidence type="ECO:0000256" key="13">
    <source>
        <dbReference type="PIRNR" id="PIRNR004930"/>
    </source>
</evidence>
<dbReference type="InterPro" id="IPR017945">
    <property type="entry name" value="DHBP_synth_RibB-like_a/b_dom"/>
</dbReference>
<dbReference type="AlphaFoldDB" id="A0A1I1I2Y0"/>
<feature type="binding site" evidence="14">
    <location>
        <position position="223"/>
    </location>
    <ligand>
        <name>ATP</name>
        <dbReference type="ChEBI" id="CHEBI:30616"/>
    </ligand>
</feature>
<dbReference type="PIRSF" id="PIRSF004930">
    <property type="entry name" value="Tln_factor_SUA5"/>
    <property type="match status" value="1"/>
</dbReference>
<dbReference type="GO" id="GO:0061710">
    <property type="term" value="F:L-threonylcarbamoyladenylate synthase"/>
    <property type="evidence" value="ECO:0007669"/>
    <property type="project" value="UniProtKB-EC"/>
</dbReference>
<dbReference type="GO" id="GO:0006450">
    <property type="term" value="P:regulation of translational fidelity"/>
    <property type="evidence" value="ECO:0007669"/>
    <property type="project" value="TreeGrafter"/>
</dbReference>
<keyword evidence="17" id="KW-1185">Reference proteome</keyword>
<comment type="catalytic activity">
    <reaction evidence="12 13">
        <text>L-threonine + hydrogencarbonate + ATP = L-threonylcarbamoyladenylate + diphosphate + H2O</text>
        <dbReference type="Rhea" id="RHEA:36407"/>
        <dbReference type="ChEBI" id="CHEBI:15377"/>
        <dbReference type="ChEBI" id="CHEBI:17544"/>
        <dbReference type="ChEBI" id="CHEBI:30616"/>
        <dbReference type="ChEBI" id="CHEBI:33019"/>
        <dbReference type="ChEBI" id="CHEBI:57926"/>
        <dbReference type="ChEBI" id="CHEBI:73682"/>
        <dbReference type="EC" id="2.7.7.87"/>
    </reaction>
</comment>
<accession>A0A1I1I2Y0</accession>
<dbReference type="GO" id="GO:0000049">
    <property type="term" value="F:tRNA binding"/>
    <property type="evidence" value="ECO:0007669"/>
    <property type="project" value="TreeGrafter"/>
</dbReference>
<evidence type="ECO:0000256" key="1">
    <source>
        <dbReference type="ARBA" id="ARBA00004496"/>
    </source>
</evidence>
<sequence length="319" mass="34202">MAIIGTDIAQAVRFLQASDLVAMPTETVYGLAGNAFDVEAITKIFTVKNRPTFDPLIVHTSSPDRVADFVTEIPPVAAHLMRVFWPGALTFLLPKKNNIPELVTSGSDRVAVRIPDHPAAKALLEALDFPLAAPSANPFGYISPTTAAHVNAQLGDKIPYILDGGACRVGVESTIIGFDNGEVVVYRLGGISVEAISQEVGNVRIMPHSSSKPDAPGMLQSHYAPRKPFLLGNIAELLALHKNKKCGVLSFSDDYAEIDVSRKRILSPAADTTQAAQHLFAAMRELDGSDAEIIVAELLPEQGLGRAVNDRLRRAAARP</sequence>
<evidence type="ECO:0000256" key="5">
    <source>
        <dbReference type="ARBA" id="ARBA00022490"/>
    </source>
</evidence>
<dbReference type="InterPro" id="IPR005145">
    <property type="entry name" value="Sua5_C"/>
</dbReference>
<dbReference type="GO" id="GO:0005524">
    <property type="term" value="F:ATP binding"/>
    <property type="evidence" value="ECO:0007669"/>
    <property type="project" value="UniProtKB-UniRule"/>
</dbReference>
<keyword evidence="9 13" id="KW-0547">Nucleotide-binding</keyword>
<evidence type="ECO:0000256" key="4">
    <source>
        <dbReference type="ARBA" id="ARBA00015492"/>
    </source>
</evidence>
<comment type="similarity">
    <text evidence="2 13">Belongs to the SUA5 family.</text>
</comment>
<evidence type="ECO:0000256" key="2">
    <source>
        <dbReference type="ARBA" id="ARBA00007663"/>
    </source>
</evidence>
<proteinExistence type="inferred from homology"/>
<dbReference type="SUPFAM" id="SSF55821">
    <property type="entry name" value="YrdC/RibB"/>
    <property type="match status" value="1"/>
</dbReference>
<evidence type="ECO:0000256" key="3">
    <source>
        <dbReference type="ARBA" id="ARBA00012584"/>
    </source>
</evidence>
<evidence type="ECO:0000256" key="6">
    <source>
        <dbReference type="ARBA" id="ARBA00022679"/>
    </source>
</evidence>
<dbReference type="PANTHER" id="PTHR17490:SF16">
    <property type="entry name" value="THREONYLCARBAMOYL-AMP SYNTHASE"/>
    <property type="match status" value="1"/>
</dbReference>
<comment type="subcellular location">
    <subcellularLocation>
        <location evidence="1 13">Cytoplasm</location>
    </subcellularLocation>
</comment>
<dbReference type="InterPro" id="IPR050156">
    <property type="entry name" value="TC-AMP_synthase_SUA5"/>
</dbReference>
<feature type="binding site" evidence="14">
    <location>
        <position position="113"/>
    </location>
    <ligand>
        <name>L-threonine</name>
        <dbReference type="ChEBI" id="CHEBI:57926"/>
    </ligand>
</feature>
<evidence type="ECO:0000256" key="12">
    <source>
        <dbReference type="ARBA" id="ARBA00048366"/>
    </source>
</evidence>
<keyword evidence="6 13" id="KW-0808">Transferase</keyword>
<dbReference type="EC" id="2.7.7.87" evidence="3 13"/>
<keyword evidence="7 13" id="KW-0819">tRNA processing</keyword>
<dbReference type="Gene3D" id="3.90.870.10">
    <property type="entry name" value="DHBP synthase"/>
    <property type="match status" value="1"/>
</dbReference>
<dbReference type="GO" id="GO:0003725">
    <property type="term" value="F:double-stranded RNA binding"/>
    <property type="evidence" value="ECO:0007669"/>
    <property type="project" value="UniProtKB-UniRule"/>
</dbReference>
<dbReference type="OrthoDB" id="9814580at2"/>
<dbReference type="EMBL" id="FOLE01000004">
    <property type="protein sequence ID" value="SFC30441.1"/>
    <property type="molecule type" value="Genomic_DNA"/>
</dbReference>
<keyword evidence="10 13" id="KW-0067">ATP-binding</keyword>
<dbReference type="NCBIfam" id="TIGR00057">
    <property type="entry name" value="L-threonylcarbamoyladenylate synthase"/>
    <property type="match status" value="1"/>
</dbReference>
<feature type="binding site" evidence="14">
    <location>
        <position position="135"/>
    </location>
    <ligand>
        <name>ATP</name>
        <dbReference type="ChEBI" id="CHEBI:30616"/>
    </ligand>
</feature>
<evidence type="ECO:0000313" key="16">
    <source>
        <dbReference type="EMBL" id="SFC30441.1"/>
    </source>
</evidence>
<reference evidence="16 17" key="1">
    <citation type="submission" date="2016-10" db="EMBL/GenBank/DDBJ databases">
        <authorList>
            <person name="de Groot N.N."/>
        </authorList>
    </citation>
    <scope>NUCLEOTIDE SEQUENCE [LARGE SCALE GENOMIC DNA]</scope>
    <source>
        <strain evidence="16 17">DSM 6793</strain>
    </source>
</reference>
<feature type="domain" description="YrdC-like" evidence="15">
    <location>
        <begin position="5"/>
        <end position="191"/>
    </location>
</feature>